<organism evidence="1 2">
    <name type="scientific">Trueperella pyogenes</name>
    <dbReference type="NCBI Taxonomy" id="1661"/>
    <lineage>
        <taxon>Bacteria</taxon>
        <taxon>Bacillati</taxon>
        <taxon>Actinomycetota</taxon>
        <taxon>Actinomycetes</taxon>
        <taxon>Actinomycetales</taxon>
        <taxon>Actinomycetaceae</taxon>
        <taxon>Trueperella</taxon>
    </lineage>
</organism>
<dbReference type="Proteomes" id="UP000275951">
    <property type="component" value="Chromosome"/>
</dbReference>
<dbReference type="AlphaFoldDB" id="A0A3S9QLL8"/>
<dbReference type="InterPro" id="IPR009241">
    <property type="entry name" value="HigB-like"/>
</dbReference>
<reference evidence="1 2" key="1">
    <citation type="submission" date="2018-11" db="EMBL/GenBank/DDBJ databases">
        <title>Multidrug-resistant genes are associated with an 42-kb island TGI1 carrying a complex class 1 integron in a Trueperella pyogenes.</title>
        <authorList>
            <person name="Dong W."/>
        </authorList>
    </citation>
    <scope>NUCLEOTIDE SEQUENCE [LARGE SCALE GENOMIC DNA]</scope>
    <source>
        <strain evidence="1 2">TP4</strain>
    </source>
</reference>
<dbReference type="PANTHER" id="PTHR41791">
    <property type="entry name" value="SSL7039 PROTEIN"/>
    <property type="match status" value="1"/>
</dbReference>
<dbReference type="RefSeq" id="WP_108726552.1">
    <property type="nucleotide sequence ID" value="NZ_CP029001.1"/>
</dbReference>
<dbReference type="PIRSF" id="PIRSF028744">
    <property type="entry name" value="Addict_mod_HI1419"/>
    <property type="match status" value="1"/>
</dbReference>
<dbReference type="NCBIfam" id="TIGR02683">
    <property type="entry name" value="upstrm_HI1419"/>
    <property type="match status" value="1"/>
</dbReference>
<accession>A0A3S9QLL8</accession>
<evidence type="ECO:0000313" key="1">
    <source>
        <dbReference type="EMBL" id="AZR06834.1"/>
    </source>
</evidence>
<dbReference type="EMBL" id="CP033905">
    <property type="protein sequence ID" value="AZR06834.1"/>
    <property type="molecule type" value="Genomic_DNA"/>
</dbReference>
<proteinExistence type="predicted"/>
<dbReference type="Pfam" id="PF05973">
    <property type="entry name" value="Gp49"/>
    <property type="match status" value="1"/>
</dbReference>
<sequence>MKIRQTDVYAHWFRELKDVQSKARINIALQRCKIAGEVVGDVKPVGDGVFEMRIHVGPGYRIYYMSRGNQLMLLVIGGDKSTQQRDITKAKQLATEIIREGSWE</sequence>
<name>A0A3S9QLL8_9ACTO</name>
<protein>
    <submittedName>
        <fullName evidence="1">Type II toxin-antitoxin system RelE/ParE family toxin</fullName>
    </submittedName>
</protein>
<evidence type="ECO:0000313" key="2">
    <source>
        <dbReference type="Proteomes" id="UP000275951"/>
    </source>
</evidence>
<dbReference type="InterPro" id="IPR014056">
    <property type="entry name" value="TypeIITA-like_toxin_pred"/>
</dbReference>
<gene>
    <name evidence="1" type="ORF">EBQ10_05680</name>
</gene>
<dbReference type="PANTHER" id="PTHR41791:SF1">
    <property type="entry name" value="SSL7039 PROTEIN"/>
    <property type="match status" value="1"/>
</dbReference>